<feature type="compositionally biased region" description="Low complexity" evidence="1">
    <location>
        <begin position="382"/>
        <end position="394"/>
    </location>
</feature>
<dbReference type="Proteomes" id="UP000232323">
    <property type="component" value="Unassembled WGS sequence"/>
</dbReference>
<evidence type="ECO:0000313" key="3">
    <source>
        <dbReference type="Proteomes" id="UP000232323"/>
    </source>
</evidence>
<accession>A0A250WU84</accession>
<keyword evidence="3" id="KW-1185">Reference proteome</keyword>
<evidence type="ECO:0000313" key="2">
    <source>
        <dbReference type="EMBL" id="GAX74326.1"/>
    </source>
</evidence>
<evidence type="ECO:0008006" key="4">
    <source>
        <dbReference type="Google" id="ProtNLM"/>
    </source>
</evidence>
<feature type="compositionally biased region" description="Acidic residues" evidence="1">
    <location>
        <begin position="227"/>
        <end position="236"/>
    </location>
</feature>
<proteinExistence type="predicted"/>
<feature type="region of interest" description="Disordered" evidence="1">
    <location>
        <begin position="227"/>
        <end position="283"/>
    </location>
</feature>
<feature type="region of interest" description="Disordered" evidence="1">
    <location>
        <begin position="34"/>
        <end position="73"/>
    </location>
</feature>
<dbReference type="AlphaFoldDB" id="A0A250WU84"/>
<protein>
    <recommendedName>
        <fullName evidence="4">DUF3598 domain-containing protein</fullName>
    </recommendedName>
</protein>
<reference evidence="2 3" key="1">
    <citation type="submission" date="2017-08" db="EMBL/GenBank/DDBJ databases">
        <title>Acidophilic green algal genome provides insights into adaptation to an acidic environment.</title>
        <authorList>
            <person name="Hirooka S."/>
            <person name="Hirose Y."/>
            <person name="Kanesaki Y."/>
            <person name="Higuchi S."/>
            <person name="Fujiwara T."/>
            <person name="Onuma R."/>
            <person name="Era A."/>
            <person name="Ohbayashi R."/>
            <person name="Uzuka A."/>
            <person name="Nozaki H."/>
            <person name="Yoshikawa H."/>
            <person name="Miyagishima S.Y."/>
        </authorList>
    </citation>
    <scope>NUCLEOTIDE SEQUENCE [LARGE SCALE GENOMIC DNA]</scope>
    <source>
        <strain evidence="2 3">NIES-2499</strain>
    </source>
</reference>
<feature type="region of interest" description="Disordered" evidence="1">
    <location>
        <begin position="378"/>
        <end position="412"/>
    </location>
</feature>
<gene>
    <name evidence="2" type="ORF">CEUSTIGMA_g1775.t1</name>
</gene>
<feature type="compositionally biased region" description="Basic and acidic residues" evidence="1">
    <location>
        <begin position="237"/>
        <end position="248"/>
    </location>
</feature>
<organism evidence="2 3">
    <name type="scientific">Chlamydomonas eustigma</name>
    <dbReference type="NCBI Taxonomy" id="1157962"/>
    <lineage>
        <taxon>Eukaryota</taxon>
        <taxon>Viridiplantae</taxon>
        <taxon>Chlorophyta</taxon>
        <taxon>core chlorophytes</taxon>
        <taxon>Chlorophyceae</taxon>
        <taxon>CS clade</taxon>
        <taxon>Chlamydomonadales</taxon>
        <taxon>Chlamydomonadaceae</taxon>
        <taxon>Chlamydomonas</taxon>
    </lineage>
</organism>
<dbReference type="OrthoDB" id="1929023at2759"/>
<dbReference type="PANTHER" id="PTHR36025">
    <property type="entry name" value="DIHYDROOROTATE DEHYDROGENASE (DUF3598)"/>
    <property type="match status" value="1"/>
</dbReference>
<evidence type="ECO:0000256" key="1">
    <source>
        <dbReference type="SAM" id="MobiDB-lite"/>
    </source>
</evidence>
<comment type="caution">
    <text evidence="2">The sequence shown here is derived from an EMBL/GenBank/DDBJ whole genome shotgun (WGS) entry which is preliminary data.</text>
</comment>
<sequence length="618" mass="67197">MHVPCARAGFKLTKLVSNRVPYCRHVSRFRSFNTKGKGNDSPFESSGFGRRDGASKNGKARKGRQGSSKKQDIKKDLTISVPIQVTLLEEGKSEMTESPIWATFCNHVSGEWIGQYGAYTPWEGKPEPVWINPADNKYKDWVFSRCVEYRGSDEDGDDKLIRKMGRATTLEALKALPLSTEGLDVVEDIDVEALSYNSEGVVVFTGGHYSAGPDYIGLPNYKILQQDDDEEESAAEADDHVQSVKGKGEQSTALGEGQSKDAGDDEDEGAASDSKRVQAPTSTSIVEQCLMDWGSHSRMRVKTTLRIGHDEENGEVDVSILRVLVIKEFWSGMPSTMSPAMSSSPSKGLSIASATSSTPSSQVKILFDETVVLPPLAAGEASTSHSTSPSSSSANPPPTSDRTTVTKTSSISTGAISTSTDFNAHMTMSKWFPKPCVELPRPSLRAVNGNWSCFTISAVAIEEEDPLTGVESVNWVYSSMEDKQEWQLQSQSSNIACDLEDKGAPKDGEDGGVLWLPGGIMVSFRMVEFQNDEEEPQDTEGEVSQHHLPGTLKQGIKAKGMVDKEALSRPPRGLCIGLTWMHTDGQALQVERYYDGEGVLRDVRHTSAVKGGWSGGSM</sequence>
<dbReference type="EMBL" id="BEGY01000007">
    <property type="protein sequence ID" value="GAX74326.1"/>
    <property type="molecule type" value="Genomic_DNA"/>
</dbReference>
<name>A0A250WU84_9CHLO</name>
<dbReference type="PANTHER" id="PTHR36025:SF1">
    <property type="entry name" value="DIHYDROOROTATE DEHYDROGENASE (DUF3598)"/>
    <property type="match status" value="1"/>
</dbReference>